<evidence type="ECO:0000259" key="10">
    <source>
        <dbReference type="PROSITE" id="PS50263"/>
    </source>
</evidence>
<keyword evidence="7" id="KW-0012">Acyltransferase</keyword>
<feature type="domain" description="CN hydrolase" evidence="10">
    <location>
        <begin position="190"/>
        <end position="419"/>
    </location>
</feature>
<comment type="caution">
    <text evidence="11">The sequence shown here is derived from an EMBL/GenBank/DDBJ whole genome shotgun (WGS) entry which is preliminary data.</text>
</comment>
<keyword evidence="4 9" id="KW-0812">Transmembrane</keyword>
<organism evidence="11 12">
    <name type="scientific">Fodinicola feengrottensis</name>
    <dbReference type="NCBI Taxonomy" id="435914"/>
    <lineage>
        <taxon>Bacteria</taxon>
        <taxon>Bacillati</taxon>
        <taxon>Actinomycetota</taxon>
        <taxon>Actinomycetes</taxon>
        <taxon>Mycobacteriales</taxon>
        <taxon>Fodinicola</taxon>
    </lineage>
</organism>
<dbReference type="PANTHER" id="PTHR38686:SF1">
    <property type="entry name" value="APOLIPOPROTEIN N-ACYLTRANSFERASE"/>
    <property type="match status" value="1"/>
</dbReference>
<evidence type="ECO:0000256" key="7">
    <source>
        <dbReference type="ARBA" id="ARBA00023315"/>
    </source>
</evidence>
<evidence type="ECO:0000256" key="1">
    <source>
        <dbReference type="ARBA" id="ARBA00004651"/>
    </source>
</evidence>
<feature type="transmembrane region" description="Helical" evidence="9">
    <location>
        <begin position="54"/>
        <end position="73"/>
    </location>
</feature>
<evidence type="ECO:0000256" key="6">
    <source>
        <dbReference type="ARBA" id="ARBA00023136"/>
    </source>
</evidence>
<evidence type="ECO:0000256" key="9">
    <source>
        <dbReference type="SAM" id="Phobius"/>
    </source>
</evidence>
<dbReference type="Gene3D" id="3.60.110.10">
    <property type="entry name" value="Carbon-nitrogen hydrolase"/>
    <property type="match status" value="1"/>
</dbReference>
<accession>A0ABN2H1C2</accession>
<feature type="transmembrane region" description="Helical" evidence="9">
    <location>
        <begin position="428"/>
        <end position="447"/>
    </location>
</feature>
<dbReference type="PROSITE" id="PS50263">
    <property type="entry name" value="CN_HYDROLASE"/>
    <property type="match status" value="1"/>
</dbReference>
<feature type="transmembrane region" description="Helical" evidence="9">
    <location>
        <begin position="125"/>
        <end position="150"/>
    </location>
</feature>
<feature type="transmembrane region" description="Helical" evidence="9">
    <location>
        <begin position="85"/>
        <end position="105"/>
    </location>
</feature>
<dbReference type="InterPro" id="IPR003010">
    <property type="entry name" value="C-N_Hydrolase"/>
</dbReference>
<protein>
    <submittedName>
        <fullName evidence="11">Apolipoprotein N-acyltransferase</fullName>
    </submittedName>
</protein>
<dbReference type="Proteomes" id="UP001500618">
    <property type="component" value="Unassembled WGS sequence"/>
</dbReference>
<dbReference type="InterPro" id="IPR036526">
    <property type="entry name" value="C-N_Hydrolase_sf"/>
</dbReference>
<keyword evidence="6 9" id="KW-0472">Membrane</keyword>
<name>A0ABN2H1C2_9ACTN</name>
<reference evidence="11 12" key="1">
    <citation type="journal article" date="2019" name="Int. J. Syst. Evol. Microbiol.">
        <title>The Global Catalogue of Microorganisms (GCM) 10K type strain sequencing project: providing services to taxonomists for standard genome sequencing and annotation.</title>
        <authorList>
            <consortium name="The Broad Institute Genomics Platform"/>
            <consortium name="The Broad Institute Genome Sequencing Center for Infectious Disease"/>
            <person name="Wu L."/>
            <person name="Ma J."/>
        </authorList>
    </citation>
    <scope>NUCLEOTIDE SEQUENCE [LARGE SCALE GENOMIC DNA]</scope>
    <source>
        <strain evidence="11 12">JCM 14718</strain>
    </source>
</reference>
<dbReference type="InterPro" id="IPR045378">
    <property type="entry name" value="LNT_N"/>
</dbReference>
<evidence type="ECO:0000256" key="3">
    <source>
        <dbReference type="ARBA" id="ARBA00022679"/>
    </source>
</evidence>
<feature type="region of interest" description="Disordered" evidence="8">
    <location>
        <begin position="454"/>
        <end position="478"/>
    </location>
</feature>
<keyword evidence="3" id="KW-0808">Transferase</keyword>
<dbReference type="Pfam" id="PF20154">
    <property type="entry name" value="LNT_N"/>
    <property type="match status" value="1"/>
</dbReference>
<comment type="subcellular location">
    <subcellularLocation>
        <location evidence="1">Cell membrane</location>
        <topology evidence="1">Multi-pass membrane protein</topology>
    </subcellularLocation>
</comment>
<keyword evidence="2" id="KW-1003">Cell membrane</keyword>
<feature type="transmembrane region" description="Helical" evidence="9">
    <location>
        <begin position="6"/>
        <end position="24"/>
    </location>
</feature>
<evidence type="ECO:0000256" key="4">
    <source>
        <dbReference type="ARBA" id="ARBA00022692"/>
    </source>
</evidence>
<sequence>MLALHTGADLPVAGWLFSIFLLRFTRSSKPLTGLLWVLGVNVVGTLVWCCTTGLLFSLPVLFAFLFLAVLASLPYVLDRLLAHRFGWLLGSLLFPLGRVAAEYGFQAITDFGNYGSLAATQYGSLPLLQLATVTGSYGVSFLIAWLASIANVGWERKLLRPVLVYSSVLVTVLGLGAARMSWTAPNSPTVRVAGISPERKTLQAVWSTHSQAAFETVNAEMIARTKTEARAGAKIVVWSEESGYATKATETALIDRVRQVARTSGIYVDMHLNVVSDRAPLLRNKAILLTPTGQVGWDYEKAHPTPQEASEGMVDGGEPAPTLMTPYGRIGTLICYDLDFPALAGKANADILLVPANDWSGFADLHAQLATIRAIEDGTSIVREASNGVATVTDFQGRTIAYSDYSTNASQTLVADVPTRSAATIYRLFGDLFAWLCLVALLVLVLISRRSARPGRRQSPPELDSLPPDATKSHSHTS</sequence>
<evidence type="ECO:0000256" key="8">
    <source>
        <dbReference type="SAM" id="MobiDB-lite"/>
    </source>
</evidence>
<evidence type="ECO:0000313" key="12">
    <source>
        <dbReference type="Proteomes" id="UP001500618"/>
    </source>
</evidence>
<gene>
    <name evidence="11" type="ORF">GCM10009765_31130</name>
</gene>
<evidence type="ECO:0000256" key="5">
    <source>
        <dbReference type="ARBA" id="ARBA00022989"/>
    </source>
</evidence>
<evidence type="ECO:0000256" key="2">
    <source>
        <dbReference type="ARBA" id="ARBA00022475"/>
    </source>
</evidence>
<dbReference type="RefSeq" id="WP_344310930.1">
    <property type="nucleotide sequence ID" value="NZ_BAAANY010000009.1"/>
</dbReference>
<dbReference type="EMBL" id="BAAANY010000009">
    <property type="protein sequence ID" value="GAA1679691.1"/>
    <property type="molecule type" value="Genomic_DNA"/>
</dbReference>
<keyword evidence="12" id="KW-1185">Reference proteome</keyword>
<keyword evidence="5 9" id="KW-1133">Transmembrane helix</keyword>
<feature type="transmembrane region" description="Helical" evidence="9">
    <location>
        <begin position="162"/>
        <end position="182"/>
    </location>
</feature>
<dbReference type="InterPro" id="IPR004563">
    <property type="entry name" value="Apolipo_AcylTrfase"/>
</dbReference>
<evidence type="ECO:0000313" key="11">
    <source>
        <dbReference type="EMBL" id="GAA1679691.1"/>
    </source>
</evidence>
<dbReference type="SUPFAM" id="SSF56317">
    <property type="entry name" value="Carbon-nitrogen hydrolase"/>
    <property type="match status" value="1"/>
</dbReference>
<dbReference type="PANTHER" id="PTHR38686">
    <property type="entry name" value="APOLIPOPROTEIN N-ACYLTRANSFERASE"/>
    <property type="match status" value="1"/>
</dbReference>
<proteinExistence type="predicted"/>
<feature type="transmembrane region" description="Helical" evidence="9">
    <location>
        <begin position="31"/>
        <end position="48"/>
    </location>
</feature>
<dbReference type="Pfam" id="PF00795">
    <property type="entry name" value="CN_hydrolase"/>
    <property type="match status" value="1"/>
</dbReference>